<gene>
    <name evidence="2" type="ORF">CURHAP_LOCUS12616</name>
    <name evidence="3" type="ORF">ORAREDHAP_LOCUS12223</name>
</gene>
<feature type="region of interest" description="Disordered" evidence="1">
    <location>
        <begin position="1"/>
        <end position="72"/>
    </location>
</feature>
<sequence length="72" mass="7640">MVVGLRVGQGAGMEPKQQANRSAICCSDKPAFSTTTKTHPSHSPHSAATRVERPHTIAPKPKSIPGQIRALI</sequence>
<proteinExistence type="predicted"/>
<dbReference type="AlphaFoldDB" id="A0A6J5WFC3"/>
<protein>
    <submittedName>
        <fullName evidence="3">Uncharacterized protein</fullName>
    </submittedName>
</protein>
<reference evidence="3 4" key="2">
    <citation type="submission" date="2020-05" db="EMBL/GenBank/DDBJ databases">
        <authorList>
            <person name="Campoy J."/>
            <person name="Schneeberger K."/>
            <person name="Spophaly S."/>
        </authorList>
    </citation>
    <scope>NUCLEOTIDE SEQUENCE [LARGE SCALE GENOMIC DNA]</scope>
    <source>
        <strain evidence="3">PruArmRojPasFocal</strain>
    </source>
</reference>
<keyword evidence="5" id="KW-1185">Reference proteome</keyword>
<name>A0A6J5WFC3_PRUAR</name>
<dbReference type="Proteomes" id="UP000507222">
    <property type="component" value="Unassembled WGS sequence"/>
</dbReference>
<dbReference type="Proteomes" id="UP000507245">
    <property type="component" value="Unassembled WGS sequence"/>
</dbReference>
<evidence type="ECO:0000313" key="5">
    <source>
        <dbReference type="Proteomes" id="UP000507245"/>
    </source>
</evidence>
<evidence type="ECO:0000313" key="2">
    <source>
        <dbReference type="EMBL" id="CAB4268640.1"/>
    </source>
</evidence>
<evidence type="ECO:0000313" key="3">
    <source>
        <dbReference type="EMBL" id="CAB4299013.1"/>
    </source>
</evidence>
<dbReference type="EMBL" id="CAEKDK010000002">
    <property type="protein sequence ID" value="CAB4268640.1"/>
    <property type="molecule type" value="Genomic_DNA"/>
</dbReference>
<organism evidence="3 5">
    <name type="scientific">Prunus armeniaca</name>
    <name type="common">Apricot</name>
    <name type="synonym">Armeniaca vulgaris</name>
    <dbReference type="NCBI Taxonomy" id="36596"/>
    <lineage>
        <taxon>Eukaryota</taxon>
        <taxon>Viridiplantae</taxon>
        <taxon>Streptophyta</taxon>
        <taxon>Embryophyta</taxon>
        <taxon>Tracheophyta</taxon>
        <taxon>Spermatophyta</taxon>
        <taxon>Magnoliopsida</taxon>
        <taxon>eudicotyledons</taxon>
        <taxon>Gunneridae</taxon>
        <taxon>Pentapetalae</taxon>
        <taxon>rosids</taxon>
        <taxon>fabids</taxon>
        <taxon>Rosales</taxon>
        <taxon>Rosaceae</taxon>
        <taxon>Amygdaloideae</taxon>
        <taxon>Amygdaleae</taxon>
        <taxon>Prunus</taxon>
    </lineage>
</organism>
<reference evidence="5" key="1">
    <citation type="journal article" date="2020" name="Genome Biol.">
        <title>Gamete binning: chromosome-level and haplotype-resolved genome assembly enabled by high-throughput single-cell sequencing of gamete genomes.</title>
        <authorList>
            <person name="Campoy J.A."/>
            <person name="Sun H."/>
            <person name="Goel M."/>
            <person name="Jiao W.-B."/>
            <person name="Folz-Donahue K."/>
            <person name="Wang N."/>
            <person name="Rubio M."/>
            <person name="Liu C."/>
            <person name="Kukat C."/>
            <person name="Ruiz D."/>
            <person name="Huettel B."/>
            <person name="Schneeberger K."/>
        </authorList>
    </citation>
    <scope>NUCLEOTIDE SEQUENCE [LARGE SCALE GENOMIC DNA]</scope>
    <source>
        <strain evidence="5">cv. Rojo Pasion</strain>
    </source>
</reference>
<feature type="compositionally biased region" description="Low complexity" evidence="1">
    <location>
        <begin position="33"/>
        <end position="49"/>
    </location>
</feature>
<evidence type="ECO:0000256" key="1">
    <source>
        <dbReference type="SAM" id="MobiDB-lite"/>
    </source>
</evidence>
<dbReference type="EMBL" id="CAEKKB010000002">
    <property type="protein sequence ID" value="CAB4299013.1"/>
    <property type="molecule type" value="Genomic_DNA"/>
</dbReference>
<evidence type="ECO:0000313" key="4">
    <source>
        <dbReference type="Proteomes" id="UP000507222"/>
    </source>
</evidence>
<accession>A0A6J5WFC3</accession>